<name>A0AAD6VFD0_9AGAR</name>
<proteinExistence type="predicted"/>
<comment type="caution">
    <text evidence="1">The sequence shown here is derived from an EMBL/GenBank/DDBJ whole genome shotgun (WGS) entry which is preliminary data.</text>
</comment>
<sequence length="212" mass="24274">MWDACSRSVQSVAFRAVQKSKKTLNPVFREEVPPLALRALEVNNMTGFVPAWLKHDSCPFQFSRLRVLAVHHYPDILQWSKLRPALPHLEALQFWLGPYAGPVDLSVFPKLAFLAVWIGKTEGLLTVRTLLTISPSNCLRKVALCVSLDAGSCADMDSVLSRILLHPECAVELQPCPRRNNYVRYFPQLSSRAMVHQTEWDLDWFQHHRRMV</sequence>
<evidence type="ECO:0000313" key="2">
    <source>
        <dbReference type="Proteomes" id="UP001219525"/>
    </source>
</evidence>
<accession>A0AAD6VFD0</accession>
<dbReference type="Proteomes" id="UP001219525">
    <property type="component" value="Unassembled WGS sequence"/>
</dbReference>
<organism evidence="1 2">
    <name type="scientific">Mycena pura</name>
    <dbReference type="NCBI Taxonomy" id="153505"/>
    <lineage>
        <taxon>Eukaryota</taxon>
        <taxon>Fungi</taxon>
        <taxon>Dikarya</taxon>
        <taxon>Basidiomycota</taxon>
        <taxon>Agaricomycotina</taxon>
        <taxon>Agaricomycetes</taxon>
        <taxon>Agaricomycetidae</taxon>
        <taxon>Agaricales</taxon>
        <taxon>Marasmiineae</taxon>
        <taxon>Mycenaceae</taxon>
        <taxon>Mycena</taxon>
    </lineage>
</organism>
<gene>
    <name evidence="1" type="ORF">GGX14DRAFT_450462</name>
</gene>
<dbReference type="EMBL" id="JARJCW010000027">
    <property type="protein sequence ID" value="KAJ7210929.1"/>
    <property type="molecule type" value="Genomic_DNA"/>
</dbReference>
<dbReference type="AlphaFoldDB" id="A0AAD6VFD0"/>
<keyword evidence="2" id="KW-1185">Reference proteome</keyword>
<evidence type="ECO:0000313" key="1">
    <source>
        <dbReference type="EMBL" id="KAJ7210929.1"/>
    </source>
</evidence>
<protein>
    <submittedName>
        <fullName evidence="1">Uncharacterized protein</fullName>
    </submittedName>
</protein>
<reference evidence="1" key="1">
    <citation type="submission" date="2023-03" db="EMBL/GenBank/DDBJ databases">
        <title>Massive genome expansion in bonnet fungi (Mycena s.s.) driven by repeated elements and novel gene families across ecological guilds.</title>
        <authorList>
            <consortium name="Lawrence Berkeley National Laboratory"/>
            <person name="Harder C.B."/>
            <person name="Miyauchi S."/>
            <person name="Viragh M."/>
            <person name="Kuo A."/>
            <person name="Thoen E."/>
            <person name="Andreopoulos B."/>
            <person name="Lu D."/>
            <person name="Skrede I."/>
            <person name="Drula E."/>
            <person name="Henrissat B."/>
            <person name="Morin E."/>
            <person name="Kohler A."/>
            <person name="Barry K."/>
            <person name="LaButti K."/>
            <person name="Morin E."/>
            <person name="Salamov A."/>
            <person name="Lipzen A."/>
            <person name="Mereny Z."/>
            <person name="Hegedus B."/>
            <person name="Baldrian P."/>
            <person name="Stursova M."/>
            <person name="Weitz H."/>
            <person name="Taylor A."/>
            <person name="Grigoriev I.V."/>
            <person name="Nagy L.G."/>
            <person name="Martin F."/>
            <person name="Kauserud H."/>
        </authorList>
    </citation>
    <scope>NUCLEOTIDE SEQUENCE</scope>
    <source>
        <strain evidence="1">9144</strain>
    </source>
</reference>